<dbReference type="Gene3D" id="2.20.25.110">
    <property type="entry name" value="S-adenosyl-L-methionine-dependent methyltransferases"/>
    <property type="match status" value="1"/>
</dbReference>
<gene>
    <name evidence="4" type="ORF">JL102_01280</name>
</gene>
<evidence type="ECO:0000256" key="1">
    <source>
        <dbReference type="ARBA" id="ARBA00022603"/>
    </source>
</evidence>
<proteinExistence type="predicted"/>
<dbReference type="Proteomes" id="UP000659388">
    <property type="component" value="Unassembled WGS sequence"/>
</dbReference>
<organism evidence="4 5">
    <name type="scientific">Fulvivirga sediminis</name>
    <dbReference type="NCBI Taxonomy" id="2803949"/>
    <lineage>
        <taxon>Bacteria</taxon>
        <taxon>Pseudomonadati</taxon>
        <taxon>Bacteroidota</taxon>
        <taxon>Cytophagia</taxon>
        <taxon>Cytophagales</taxon>
        <taxon>Fulvivirgaceae</taxon>
        <taxon>Fulvivirga</taxon>
    </lineage>
</organism>
<keyword evidence="1 4" id="KW-0489">Methyltransferase</keyword>
<dbReference type="EMBL" id="JAESIY010000001">
    <property type="protein sequence ID" value="MBL3654744.1"/>
    <property type="molecule type" value="Genomic_DNA"/>
</dbReference>
<dbReference type="Pfam" id="PF13649">
    <property type="entry name" value="Methyltransf_25"/>
    <property type="match status" value="1"/>
</dbReference>
<protein>
    <submittedName>
        <fullName evidence="4">Class I SAM-dependent methyltransferase</fullName>
    </submittedName>
</protein>
<dbReference type="CDD" id="cd02440">
    <property type="entry name" value="AdoMet_MTases"/>
    <property type="match status" value="1"/>
</dbReference>
<dbReference type="PANTHER" id="PTHR43861:SF1">
    <property type="entry name" value="TRANS-ACONITATE 2-METHYLTRANSFERASE"/>
    <property type="match status" value="1"/>
</dbReference>
<dbReference type="InterPro" id="IPR029063">
    <property type="entry name" value="SAM-dependent_MTases_sf"/>
</dbReference>
<sequence length="247" mass="29315">MKKVVEEWFGEWFNSPYYHILYKNRDFAEAKKFIDNLIGYFQVTPDHKVLDLACGKGRHSVYMNEKGFEVVGVDLSAHNIEYAKQFENAKLKFYEHDMREVFAHQEFDFILNLFTSFGYFGTEEENEKTISSVAKGLRSKGAFLIDFLNPHWVIRNMVPHQTKVEQGIEFKISKELSKDGFIIKNIEFADNGKLYKFYERVKILYKEHFFNYFDKAGLQVVKLFGDYDLNDYDEKKSERMIFIARSK</sequence>
<evidence type="ECO:0000256" key="2">
    <source>
        <dbReference type="ARBA" id="ARBA00022679"/>
    </source>
</evidence>
<dbReference type="AlphaFoldDB" id="A0A937JXL3"/>
<dbReference type="Gene3D" id="3.40.50.150">
    <property type="entry name" value="Vaccinia Virus protein VP39"/>
    <property type="match status" value="1"/>
</dbReference>
<dbReference type="InterPro" id="IPR041698">
    <property type="entry name" value="Methyltransf_25"/>
</dbReference>
<feature type="domain" description="Methyltransferase" evidence="3">
    <location>
        <begin position="49"/>
        <end position="141"/>
    </location>
</feature>
<dbReference type="GO" id="GO:0032259">
    <property type="term" value="P:methylation"/>
    <property type="evidence" value="ECO:0007669"/>
    <property type="project" value="UniProtKB-KW"/>
</dbReference>
<accession>A0A937JXL3</accession>
<dbReference type="RefSeq" id="WP_202241851.1">
    <property type="nucleotide sequence ID" value="NZ_JAESIY010000001.1"/>
</dbReference>
<evidence type="ECO:0000259" key="3">
    <source>
        <dbReference type="Pfam" id="PF13649"/>
    </source>
</evidence>
<evidence type="ECO:0000313" key="5">
    <source>
        <dbReference type="Proteomes" id="UP000659388"/>
    </source>
</evidence>
<comment type="caution">
    <text evidence="4">The sequence shown here is derived from an EMBL/GenBank/DDBJ whole genome shotgun (WGS) entry which is preliminary data.</text>
</comment>
<dbReference type="PANTHER" id="PTHR43861">
    <property type="entry name" value="TRANS-ACONITATE 2-METHYLTRANSFERASE-RELATED"/>
    <property type="match status" value="1"/>
</dbReference>
<dbReference type="GO" id="GO:0008168">
    <property type="term" value="F:methyltransferase activity"/>
    <property type="evidence" value="ECO:0007669"/>
    <property type="project" value="UniProtKB-KW"/>
</dbReference>
<evidence type="ECO:0000313" key="4">
    <source>
        <dbReference type="EMBL" id="MBL3654744.1"/>
    </source>
</evidence>
<dbReference type="SUPFAM" id="SSF53335">
    <property type="entry name" value="S-adenosyl-L-methionine-dependent methyltransferases"/>
    <property type="match status" value="1"/>
</dbReference>
<name>A0A937JXL3_9BACT</name>
<reference evidence="4" key="1">
    <citation type="submission" date="2021-01" db="EMBL/GenBank/DDBJ databases">
        <title>Fulvivirga kasyanovii gen. nov., sp nov., a novel member of the phylum Bacteroidetes isolated from seawater in a mussel farm.</title>
        <authorList>
            <person name="Zhao L.-H."/>
            <person name="Wang Z.-J."/>
        </authorList>
    </citation>
    <scope>NUCLEOTIDE SEQUENCE</scope>
    <source>
        <strain evidence="4">2943</strain>
    </source>
</reference>
<keyword evidence="2" id="KW-0808">Transferase</keyword>
<keyword evidence="5" id="KW-1185">Reference proteome</keyword>